<gene>
    <name evidence="2" type="ORF">PCOR1329_LOCUS11077</name>
</gene>
<comment type="caution">
    <text evidence="2">The sequence shown here is derived from an EMBL/GenBank/DDBJ whole genome shotgun (WGS) entry which is preliminary data.</text>
</comment>
<accession>A0ABN9QH51</accession>
<sequence>MSDEQRGDMDGELESNAARCRRSASAPAQTLAPFGSACAAGDAVATMGFVHFYLGLPWVVHALGYAPRNSNGASVQGRAWKEIADAFMAQALAEDAAVAAGEDDKGEDAVDAMGALLDLPDPAAADPVAAAKKKQKVLGRIVVCSAREKCPLEFPDMTDEREVCLISFKKNESECDLAGAPLVQSPGEDNAAVAAAANGAGSQYSLPSRESAGSQTRTKAASPPVPVDRAVSAQGAVHAGYTCRWLFPTKEYKGAWEGTVARAGDLHGKVDVCQLATFTRA</sequence>
<proteinExistence type="predicted"/>
<dbReference type="Proteomes" id="UP001189429">
    <property type="component" value="Unassembled WGS sequence"/>
</dbReference>
<evidence type="ECO:0000313" key="3">
    <source>
        <dbReference type="Proteomes" id="UP001189429"/>
    </source>
</evidence>
<feature type="region of interest" description="Disordered" evidence="1">
    <location>
        <begin position="202"/>
        <end position="226"/>
    </location>
</feature>
<dbReference type="EMBL" id="CAUYUJ010003180">
    <property type="protein sequence ID" value="CAK0804179.1"/>
    <property type="molecule type" value="Genomic_DNA"/>
</dbReference>
<feature type="region of interest" description="Disordered" evidence="1">
    <location>
        <begin position="1"/>
        <end position="20"/>
    </location>
</feature>
<evidence type="ECO:0000313" key="2">
    <source>
        <dbReference type="EMBL" id="CAK0804179.1"/>
    </source>
</evidence>
<evidence type="ECO:0000256" key="1">
    <source>
        <dbReference type="SAM" id="MobiDB-lite"/>
    </source>
</evidence>
<reference evidence="2" key="1">
    <citation type="submission" date="2023-10" db="EMBL/GenBank/DDBJ databases">
        <authorList>
            <person name="Chen Y."/>
            <person name="Shah S."/>
            <person name="Dougan E. K."/>
            <person name="Thang M."/>
            <person name="Chan C."/>
        </authorList>
    </citation>
    <scope>NUCLEOTIDE SEQUENCE [LARGE SCALE GENOMIC DNA]</scope>
</reference>
<feature type="compositionally biased region" description="Polar residues" evidence="1">
    <location>
        <begin position="202"/>
        <end position="219"/>
    </location>
</feature>
<organism evidence="2 3">
    <name type="scientific">Prorocentrum cordatum</name>
    <dbReference type="NCBI Taxonomy" id="2364126"/>
    <lineage>
        <taxon>Eukaryota</taxon>
        <taxon>Sar</taxon>
        <taxon>Alveolata</taxon>
        <taxon>Dinophyceae</taxon>
        <taxon>Prorocentrales</taxon>
        <taxon>Prorocentraceae</taxon>
        <taxon>Prorocentrum</taxon>
    </lineage>
</organism>
<name>A0ABN9QH51_9DINO</name>
<protein>
    <submittedName>
        <fullName evidence="2">Uncharacterized protein</fullName>
    </submittedName>
</protein>
<keyword evidence="3" id="KW-1185">Reference proteome</keyword>